<name>A0A9Q1BJ85_HOLLE</name>
<proteinExistence type="predicted"/>
<protein>
    <submittedName>
        <fullName evidence="4">N-acetyltransferase 8</fullName>
    </submittedName>
</protein>
<feature type="domain" description="N-acetyltransferase" evidence="3">
    <location>
        <begin position="103"/>
        <end position="182"/>
    </location>
</feature>
<evidence type="ECO:0000256" key="2">
    <source>
        <dbReference type="SAM" id="Phobius"/>
    </source>
</evidence>
<evidence type="ECO:0000313" key="5">
    <source>
        <dbReference type="Proteomes" id="UP001152320"/>
    </source>
</evidence>
<feature type="transmembrane region" description="Helical" evidence="2">
    <location>
        <begin position="44"/>
        <end position="63"/>
    </location>
</feature>
<feature type="transmembrane region" description="Helical" evidence="2">
    <location>
        <begin position="69"/>
        <end position="87"/>
    </location>
</feature>
<dbReference type="InterPro" id="IPR016181">
    <property type="entry name" value="Acyl_CoA_acyltransferase"/>
</dbReference>
<dbReference type="PANTHER" id="PTHR13947">
    <property type="entry name" value="GNAT FAMILY N-ACETYLTRANSFERASE"/>
    <property type="match status" value="1"/>
</dbReference>
<keyword evidence="2" id="KW-1133">Transmembrane helix</keyword>
<dbReference type="Proteomes" id="UP001152320">
    <property type="component" value="Chromosome 16"/>
</dbReference>
<dbReference type="InterPro" id="IPR000182">
    <property type="entry name" value="GNAT_dom"/>
</dbReference>
<keyword evidence="5" id="KW-1185">Reference proteome</keyword>
<dbReference type="EMBL" id="JAIZAY010000016">
    <property type="protein sequence ID" value="KAJ8027624.1"/>
    <property type="molecule type" value="Genomic_DNA"/>
</dbReference>
<reference evidence="4" key="1">
    <citation type="submission" date="2021-10" db="EMBL/GenBank/DDBJ databases">
        <title>Tropical sea cucumber genome reveals ecological adaptation and Cuvierian tubules defense mechanism.</title>
        <authorList>
            <person name="Chen T."/>
        </authorList>
    </citation>
    <scope>NUCLEOTIDE SEQUENCE</scope>
    <source>
        <strain evidence="4">Nanhai2018</strain>
        <tissue evidence="4">Muscle</tissue>
    </source>
</reference>
<dbReference type="OrthoDB" id="41532at2759"/>
<dbReference type="GO" id="GO:0008080">
    <property type="term" value="F:N-acetyltransferase activity"/>
    <property type="evidence" value="ECO:0007669"/>
    <property type="project" value="InterPro"/>
</dbReference>
<sequence length="238" mass="26915">MAAVMIRPFRFSDGNCVEGQLRLSWRLQIPKQFNLTQVIAEQPVGHAIVAVCVAITYAIFGHLGTLCLALPGFYIAVYFVVLIFFLFQTDELLLKELSDIPKNYQSSEIGQFWVAEATEEEKQVIVGTVGLRMKSKTLAEIRHLMVMEDQKEKATITRKLLHQCLKFAKGKKFSEVELLTSAVQPDIAEVFGHVGFSGKSTFFMPSKHLYILPMQTLHVRLEDVDLAKLFDAESEKTE</sequence>
<comment type="caution">
    <text evidence="4">The sequence shown here is derived from an EMBL/GenBank/DDBJ whole genome shotgun (WGS) entry which is preliminary data.</text>
</comment>
<dbReference type="SUPFAM" id="SSF55729">
    <property type="entry name" value="Acyl-CoA N-acyltransferases (Nat)"/>
    <property type="match status" value="1"/>
</dbReference>
<accession>A0A9Q1BJ85</accession>
<dbReference type="PANTHER" id="PTHR13947:SF37">
    <property type="entry name" value="LD18367P"/>
    <property type="match status" value="1"/>
</dbReference>
<evidence type="ECO:0000259" key="3">
    <source>
        <dbReference type="Pfam" id="PF00583"/>
    </source>
</evidence>
<dbReference type="Pfam" id="PF00583">
    <property type="entry name" value="Acetyltransf_1"/>
    <property type="match status" value="1"/>
</dbReference>
<organism evidence="4 5">
    <name type="scientific">Holothuria leucospilota</name>
    <name type="common">Black long sea cucumber</name>
    <name type="synonym">Mertensiothuria leucospilota</name>
    <dbReference type="NCBI Taxonomy" id="206669"/>
    <lineage>
        <taxon>Eukaryota</taxon>
        <taxon>Metazoa</taxon>
        <taxon>Echinodermata</taxon>
        <taxon>Eleutherozoa</taxon>
        <taxon>Echinozoa</taxon>
        <taxon>Holothuroidea</taxon>
        <taxon>Aspidochirotacea</taxon>
        <taxon>Aspidochirotida</taxon>
        <taxon>Holothuriidae</taxon>
        <taxon>Holothuria</taxon>
    </lineage>
</organism>
<evidence type="ECO:0000256" key="1">
    <source>
        <dbReference type="ARBA" id="ARBA00022679"/>
    </source>
</evidence>
<dbReference type="Gene3D" id="3.40.630.30">
    <property type="match status" value="1"/>
</dbReference>
<evidence type="ECO:0000313" key="4">
    <source>
        <dbReference type="EMBL" id="KAJ8027624.1"/>
    </source>
</evidence>
<dbReference type="AlphaFoldDB" id="A0A9Q1BJ85"/>
<keyword evidence="2" id="KW-0472">Membrane</keyword>
<keyword evidence="2" id="KW-0812">Transmembrane</keyword>
<keyword evidence="1" id="KW-0808">Transferase</keyword>
<gene>
    <name evidence="4" type="ORF">HOLleu_32822</name>
</gene>
<dbReference type="InterPro" id="IPR050769">
    <property type="entry name" value="NAT_camello-type"/>
</dbReference>